<evidence type="ECO:0000259" key="1">
    <source>
        <dbReference type="Pfam" id="PF00144"/>
    </source>
</evidence>
<dbReference type="AlphaFoldDB" id="A0A1Y4QHL7"/>
<feature type="domain" description="Beta-lactamase-related" evidence="1">
    <location>
        <begin position="39"/>
        <end position="296"/>
    </location>
</feature>
<sequence length="308" mass="35809">MVDIDAIKNNITILSKKIDCLNIDSIFVEHDGKIDKFFYNEEKLHELRSCSKLLVAIAIGIAIDKKMLTLDTKVYPILKKLVDIKNENNIEKIKKWDIKTLLTHTTGYKEMIMTAKEIKEKNLDINNILNYVLNVDIPYQVGTKFVYNNVEPFILSVFFQEKFKIKLSDFINENIFKKIDIKKYQWDDYGKYCPGCTGLFLKHSDFHKIGKLLLNEGVYNGIQVVSKNWINMMCSLKFEISSVYKTKVALPMLGAGYYIFISKEGYVFRNGSNGQYIILNRDNNLLITIMSSEKNRENVMEILRILFS</sequence>
<dbReference type="InterPro" id="IPR050789">
    <property type="entry name" value="Diverse_Enzym_Activities"/>
</dbReference>
<dbReference type="InterPro" id="IPR012338">
    <property type="entry name" value="Beta-lactam/transpept-like"/>
</dbReference>
<dbReference type="Proteomes" id="UP000196258">
    <property type="component" value="Unassembled WGS sequence"/>
</dbReference>
<dbReference type="RefSeq" id="WP_087256796.1">
    <property type="nucleotide sequence ID" value="NZ_NFLB01000009.1"/>
</dbReference>
<comment type="caution">
    <text evidence="2">The sequence shown here is derived from an EMBL/GenBank/DDBJ whole genome shotgun (WGS) entry which is preliminary data.</text>
</comment>
<gene>
    <name evidence="2" type="ORF">B5E91_08360</name>
</gene>
<name>A0A1Y4QHL7_9FIRM</name>
<proteinExistence type="predicted"/>
<dbReference type="InterPro" id="IPR001466">
    <property type="entry name" value="Beta-lactam-related"/>
</dbReference>
<evidence type="ECO:0000313" key="3">
    <source>
        <dbReference type="Proteomes" id="UP000196258"/>
    </source>
</evidence>
<dbReference type="SUPFAM" id="SSF56601">
    <property type="entry name" value="beta-lactamase/transpeptidase-like"/>
    <property type="match status" value="1"/>
</dbReference>
<dbReference type="EMBL" id="NFLB01000009">
    <property type="protein sequence ID" value="OUQ04717.1"/>
    <property type="molecule type" value="Genomic_DNA"/>
</dbReference>
<dbReference type="Pfam" id="PF00144">
    <property type="entry name" value="Beta-lactamase"/>
    <property type="match status" value="1"/>
</dbReference>
<protein>
    <recommendedName>
        <fullName evidence="1">Beta-lactamase-related domain-containing protein</fullName>
    </recommendedName>
</protein>
<accession>A0A1Y4QHL7</accession>
<dbReference type="PANTHER" id="PTHR43283:SF7">
    <property type="entry name" value="BETA-LACTAMASE-RELATED DOMAIN-CONTAINING PROTEIN"/>
    <property type="match status" value="1"/>
</dbReference>
<reference evidence="3" key="1">
    <citation type="submission" date="2017-04" db="EMBL/GenBank/DDBJ databases">
        <title>Function of individual gut microbiota members based on whole genome sequencing of pure cultures obtained from chicken caecum.</title>
        <authorList>
            <person name="Medvecky M."/>
            <person name="Cejkova D."/>
            <person name="Polansky O."/>
            <person name="Karasova D."/>
            <person name="Kubasova T."/>
            <person name="Cizek A."/>
            <person name="Rychlik I."/>
        </authorList>
    </citation>
    <scope>NUCLEOTIDE SEQUENCE [LARGE SCALE GENOMIC DNA]</scope>
    <source>
        <strain evidence="3">An149</strain>
    </source>
</reference>
<dbReference type="Gene3D" id="3.40.710.10">
    <property type="entry name" value="DD-peptidase/beta-lactamase superfamily"/>
    <property type="match status" value="1"/>
</dbReference>
<dbReference type="PANTHER" id="PTHR43283">
    <property type="entry name" value="BETA-LACTAMASE-RELATED"/>
    <property type="match status" value="1"/>
</dbReference>
<organism evidence="2 3">
    <name type="scientific">Thomasclavelia spiroformis</name>
    <dbReference type="NCBI Taxonomy" id="29348"/>
    <lineage>
        <taxon>Bacteria</taxon>
        <taxon>Bacillati</taxon>
        <taxon>Bacillota</taxon>
        <taxon>Erysipelotrichia</taxon>
        <taxon>Erysipelotrichales</taxon>
        <taxon>Coprobacillaceae</taxon>
        <taxon>Thomasclavelia</taxon>
    </lineage>
</organism>
<evidence type="ECO:0000313" key="2">
    <source>
        <dbReference type="EMBL" id="OUQ04717.1"/>
    </source>
</evidence>